<evidence type="ECO:0000259" key="8">
    <source>
        <dbReference type="PROSITE" id="PS50109"/>
    </source>
</evidence>
<dbReference type="SMART" id="SM00086">
    <property type="entry name" value="PAC"/>
    <property type="match status" value="3"/>
</dbReference>
<keyword evidence="3" id="KW-0597">Phosphoprotein</keyword>
<dbReference type="InterPro" id="IPR036890">
    <property type="entry name" value="HATPase_C_sf"/>
</dbReference>
<dbReference type="PROSITE" id="PS50109">
    <property type="entry name" value="HIS_KIN"/>
    <property type="match status" value="1"/>
</dbReference>
<dbReference type="InterPro" id="IPR000673">
    <property type="entry name" value="Sig_transdc_resp-reg_Me-estase"/>
</dbReference>
<feature type="domain" description="Histidine kinase" evidence="8">
    <location>
        <begin position="1391"/>
        <end position="1607"/>
    </location>
</feature>
<dbReference type="EMBL" id="RXOC01000016">
    <property type="protein sequence ID" value="RXF67630.1"/>
    <property type="molecule type" value="Genomic_DNA"/>
</dbReference>
<evidence type="ECO:0000259" key="10">
    <source>
        <dbReference type="PROSITE" id="PS50113"/>
    </source>
</evidence>
<dbReference type="CDD" id="cd00130">
    <property type="entry name" value="PAS"/>
    <property type="match status" value="3"/>
</dbReference>
<dbReference type="GO" id="GO:0005737">
    <property type="term" value="C:cytoplasm"/>
    <property type="evidence" value="ECO:0007669"/>
    <property type="project" value="InterPro"/>
</dbReference>
<feature type="domain" description="CheB-type methylesterase" evidence="11">
    <location>
        <begin position="15"/>
        <end position="204"/>
    </location>
</feature>
<dbReference type="Gene3D" id="3.40.50.150">
    <property type="entry name" value="Vaccinia Virus protein VP39"/>
    <property type="match status" value="1"/>
</dbReference>
<dbReference type="SUPFAM" id="SSF55874">
    <property type="entry name" value="ATPase domain of HSP90 chaperone/DNA topoisomerase II/histidine kinase"/>
    <property type="match status" value="1"/>
</dbReference>
<dbReference type="Gene3D" id="3.30.565.10">
    <property type="entry name" value="Histidine kinase-like ATPase, C-terminal domain"/>
    <property type="match status" value="1"/>
</dbReference>
<dbReference type="Proteomes" id="UP000290848">
    <property type="component" value="Unassembled WGS sequence"/>
</dbReference>
<dbReference type="SUPFAM" id="SSF47384">
    <property type="entry name" value="Homodimeric domain of signal transducing histidine kinase"/>
    <property type="match status" value="1"/>
</dbReference>
<dbReference type="InterPro" id="IPR013655">
    <property type="entry name" value="PAS_fold_3"/>
</dbReference>
<feature type="coiled-coil region" evidence="7">
    <location>
        <begin position="647"/>
        <end position="723"/>
    </location>
</feature>
<evidence type="ECO:0000259" key="12">
    <source>
        <dbReference type="PROSITE" id="PS50123"/>
    </source>
</evidence>
<dbReference type="SMART" id="SM00387">
    <property type="entry name" value="HATPase_c"/>
    <property type="match status" value="1"/>
</dbReference>
<evidence type="ECO:0000256" key="1">
    <source>
        <dbReference type="ARBA" id="ARBA00000085"/>
    </source>
</evidence>
<dbReference type="PRINTS" id="PR00996">
    <property type="entry name" value="CHERMTFRASE"/>
</dbReference>
<dbReference type="InterPro" id="IPR036097">
    <property type="entry name" value="HisK_dim/P_sf"/>
</dbReference>
<dbReference type="InterPro" id="IPR022641">
    <property type="entry name" value="CheR_N"/>
</dbReference>
<keyword evidence="7" id="KW-0175">Coiled coil</keyword>
<dbReference type="Pfam" id="PF02518">
    <property type="entry name" value="HATPase_c"/>
    <property type="match status" value="1"/>
</dbReference>
<evidence type="ECO:0000259" key="9">
    <source>
        <dbReference type="PROSITE" id="PS50112"/>
    </source>
</evidence>
<dbReference type="InterPro" id="IPR035965">
    <property type="entry name" value="PAS-like_dom_sf"/>
</dbReference>
<evidence type="ECO:0000256" key="4">
    <source>
        <dbReference type="ARBA" id="ARBA00022679"/>
    </source>
</evidence>
<dbReference type="InterPro" id="IPR050903">
    <property type="entry name" value="Bact_Chemotaxis_MeTrfase"/>
</dbReference>
<keyword evidence="5" id="KW-0418">Kinase</keyword>
<feature type="active site" evidence="6">
    <location>
        <position position="27"/>
    </location>
</feature>
<name>A0A4Q0M3X4_9SPHI</name>
<dbReference type="InterPro" id="IPR005467">
    <property type="entry name" value="His_kinase_dom"/>
</dbReference>
<proteinExistence type="predicted"/>
<dbReference type="CDD" id="cd16434">
    <property type="entry name" value="CheB-CheR_fusion"/>
    <property type="match status" value="1"/>
</dbReference>
<comment type="caution">
    <text evidence="13">The sequence shown here is derived from an EMBL/GenBank/DDBJ whole genome shotgun (WGS) entry which is preliminary data.</text>
</comment>
<evidence type="ECO:0000313" key="13">
    <source>
        <dbReference type="EMBL" id="RXF67630.1"/>
    </source>
</evidence>
<evidence type="ECO:0000313" key="14">
    <source>
        <dbReference type="Proteomes" id="UP000290848"/>
    </source>
</evidence>
<dbReference type="InterPro" id="IPR003661">
    <property type="entry name" value="HisK_dim/P_dom"/>
</dbReference>
<dbReference type="SUPFAM" id="SSF52738">
    <property type="entry name" value="Methylesterase CheB, C-terminal domain"/>
    <property type="match status" value="1"/>
</dbReference>
<dbReference type="GO" id="GO:0000155">
    <property type="term" value="F:phosphorelay sensor kinase activity"/>
    <property type="evidence" value="ECO:0007669"/>
    <property type="project" value="InterPro"/>
</dbReference>
<dbReference type="InterPro" id="IPR000780">
    <property type="entry name" value="CheR_MeTrfase"/>
</dbReference>
<feature type="coiled-coil region" evidence="7">
    <location>
        <begin position="959"/>
        <end position="1000"/>
    </location>
</feature>
<keyword evidence="6" id="KW-0378">Hydrolase</keyword>
<feature type="domain" description="PAS" evidence="9">
    <location>
        <begin position="997"/>
        <end position="1067"/>
    </location>
</feature>
<dbReference type="InterPro" id="IPR022642">
    <property type="entry name" value="CheR_C"/>
</dbReference>
<dbReference type="NCBIfam" id="TIGR00229">
    <property type="entry name" value="sensory_box"/>
    <property type="match status" value="3"/>
</dbReference>
<feature type="domain" description="CheR-type methyltransferase" evidence="12">
    <location>
        <begin position="213"/>
        <end position="459"/>
    </location>
</feature>
<dbReference type="GO" id="GO:0000156">
    <property type="term" value="F:phosphorelay response regulator activity"/>
    <property type="evidence" value="ECO:0007669"/>
    <property type="project" value="InterPro"/>
</dbReference>
<organism evidence="13 14">
    <name type="scientific">Arcticibacter tournemirensis</name>
    <dbReference type="NCBI Taxonomy" id="699437"/>
    <lineage>
        <taxon>Bacteria</taxon>
        <taxon>Pseudomonadati</taxon>
        <taxon>Bacteroidota</taxon>
        <taxon>Sphingobacteriia</taxon>
        <taxon>Sphingobacteriales</taxon>
        <taxon>Sphingobacteriaceae</taxon>
        <taxon>Arcticibacter</taxon>
    </lineage>
</organism>
<dbReference type="SUPFAM" id="SSF53335">
    <property type="entry name" value="S-adenosyl-L-methionine-dependent methyltransferases"/>
    <property type="match status" value="1"/>
</dbReference>
<comment type="catalytic activity">
    <reaction evidence="1">
        <text>ATP + protein L-histidine = ADP + protein N-phospho-L-histidine.</text>
        <dbReference type="EC" id="2.7.13.3"/>
    </reaction>
</comment>
<dbReference type="Pfam" id="PF00512">
    <property type="entry name" value="HisKA"/>
    <property type="match status" value="1"/>
</dbReference>
<reference evidence="13 14" key="1">
    <citation type="submission" date="2018-12" db="EMBL/GenBank/DDBJ databases">
        <title>The Draft Genome Sequence of the Soil Bacterium Pedobacter tournemirensis R1.</title>
        <authorList>
            <person name="He J."/>
        </authorList>
    </citation>
    <scope>NUCLEOTIDE SEQUENCE [LARGE SCALE GENOMIC DNA]</scope>
    <source>
        <strain evidence="13 14">R1</strain>
    </source>
</reference>
<dbReference type="RefSeq" id="WP_128771001.1">
    <property type="nucleotide sequence ID" value="NZ_RXOC01000016.1"/>
</dbReference>
<dbReference type="Pfam" id="PF13596">
    <property type="entry name" value="PAS_10"/>
    <property type="match status" value="1"/>
</dbReference>
<evidence type="ECO:0000256" key="6">
    <source>
        <dbReference type="PROSITE-ProRule" id="PRU00050"/>
    </source>
</evidence>
<dbReference type="Pfam" id="PF03705">
    <property type="entry name" value="CheR_N"/>
    <property type="match status" value="1"/>
</dbReference>
<evidence type="ECO:0000256" key="7">
    <source>
        <dbReference type="SAM" id="Coils"/>
    </source>
</evidence>
<dbReference type="GO" id="GO:0008757">
    <property type="term" value="F:S-adenosylmethionine-dependent methyltransferase activity"/>
    <property type="evidence" value="ECO:0007669"/>
    <property type="project" value="InterPro"/>
</dbReference>
<feature type="active site" evidence="6">
    <location>
        <position position="54"/>
    </location>
</feature>
<dbReference type="PROSITE" id="PS50112">
    <property type="entry name" value="PAS"/>
    <property type="match status" value="2"/>
</dbReference>
<gene>
    <name evidence="13" type="ORF">EKH83_18780</name>
</gene>
<feature type="domain" description="PAC" evidence="10">
    <location>
        <begin position="1204"/>
        <end position="1256"/>
    </location>
</feature>
<dbReference type="GO" id="GO:0008984">
    <property type="term" value="F:protein-glutamate methylesterase activity"/>
    <property type="evidence" value="ECO:0007669"/>
    <property type="project" value="InterPro"/>
</dbReference>
<protein>
    <recommendedName>
        <fullName evidence="2">histidine kinase</fullName>
        <ecNumber evidence="2">2.7.13.3</ecNumber>
    </recommendedName>
</protein>
<evidence type="ECO:0000256" key="5">
    <source>
        <dbReference type="ARBA" id="ARBA00022777"/>
    </source>
</evidence>
<dbReference type="PANTHER" id="PTHR24422">
    <property type="entry name" value="CHEMOTAXIS PROTEIN METHYLTRANSFERASE"/>
    <property type="match status" value="1"/>
</dbReference>
<feature type="domain" description="PAS" evidence="9">
    <location>
        <begin position="1257"/>
        <end position="1327"/>
    </location>
</feature>
<dbReference type="SMART" id="SM00091">
    <property type="entry name" value="PAS"/>
    <property type="match status" value="4"/>
</dbReference>
<dbReference type="SMART" id="SM00138">
    <property type="entry name" value="MeTrc"/>
    <property type="match status" value="1"/>
</dbReference>
<dbReference type="PANTHER" id="PTHR24422:SF27">
    <property type="entry name" value="PROTEIN-GLUTAMATE O-METHYLTRANSFERASE"/>
    <property type="match status" value="1"/>
</dbReference>
<feature type="domain" description="PAC" evidence="10">
    <location>
        <begin position="1330"/>
        <end position="1380"/>
    </location>
</feature>
<dbReference type="InterPro" id="IPR001610">
    <property type="entry name" value="PAC"/>
</dbReference>
<dbReference type="PROSITE" id="PS50113">
    <property type="entry name" value="PAC"/>
    <property type="match status" value="3"/>
</dbReference>
<dbReference type="FunFam" id="3.30.565.10:FF:000006">
    <property type="entry name" value="Sensor histidine kinase WalK"/>
    <property type="match status" value="1"/>
</dbReference>
<dbReference type="Gene3D" id="1.10.287.130">
    <property type="match status" value="1"/>
</dbReference>
<evidence type="ECO:0000256" key="2">
    <source>
        <dbReference type="ARBA" id="ARBA00012438"/>
    </source>
</evidence>
<dbReference type="InterPro" id="IPR000700">
    <property type="entry name" value="PAS-assoc_C"/>
</dbReference>
<dbReference type="Gene3D" id="3.40.50.180">
    <property type="entry name" value="Methylesterase CheB, C-terminal domain"/>
    <property type="match status" value="1"/>
</dbReference>
<evidence type="ECO:0000259" key="11">
    <source>
        <dbReference type="PROSITE" id="PS50122"/>
    </source>
</evidence>
<dbReference type="Gene3D" id="3.30.450.20">
    <property type="entry name" value="PAS domain"/>
    <property type="match status" value="5"/>
</dbReference>
<dbReference type="InterPro" id="IPR003594">
    <property type="entry name" value="HATPase_dom"/>
</dbReference>
<dbReference type="Pfam" id="PF08447">
    <property type="entry name" value="PAS_3"/>
    <property type="match status" value="3"/>
</dbReference>
<dbReference type="PROSITE" id="PS50123">
    <property type="entry name" value="CHER"/>
    <property type="match status" value="1"/>
</dbReference>
<dbReference type="CDD" id="cd00082">
    <property type="entry name" value="HisKA"/>
    <property type="match status" value="1"/>
</dbReference>
<sequence>MEENRAISLLKRTGAAQKHYVVAIGASAGGLEAIHEFFDNMPENASLSFIIIQHLSPDYKSLLVELLSKHTHMKVFEAENEITVQKQCVYVIPNNKLMTIRHGKLLLENKAIEKAPNIAIDNFLYSLAKDKRDKAIAVILSGTGSDGTKGIEAVKACGGLVIVQDPLTAKFDGMLNSAITSGNADFILPPEMMPEEIYNYIKETPVHPLQKGSVDDRLLDEVFSLIYQVKGYDFQYYKTPTIIRRIGKRMGQRDVNKLDEYVNYLRKDKEEVIRLSKDFLIGVTRFFRDEPAFECLYSEVLPALINNKADGDTLKVWICACSTGEEAYSLAILIDQYLTQYNRKLDVKVFATDIDESSIEFAGRNIYPSVIEKDVQKDILRTYFVEEDKGYSVIPRIRKQIVFAKHNVIKDPPFINNDLVSCRNMLIYMNSILQHKVLSTLHFSVRLGGYLFLGSSETVSSIREGLDEINSKWKIYRKTAKVKAAASEFYRNLDGGGGGVSRRLPPLPQREDKKKASDLADEFARSMIDDFGYVCFYIDNNYEIKEAVGNFNRFLTLPEKKLNLNILKMVSPELSVALNTAVRKCWKDEQKVFLKSVRIKGKDSDFFVSISVKPPRYMEGKPYTIIVLGENNYSHSQNREDVQILPAGDHNEYVAELEEELNETRANLQIAIEGLETTNEELQSSNEELLSANEELQSGNEELQSLNEELHTLNAEHQLKIKELIELNDDLNNYFRSTDIGQVFLDADQRIRKFNSAAVKIINLIDSDIGRPISHISTNIRYENLLSDIKYVLSTEHTIEREILLNNDNLCLVKIFPYIRQDRRIDGAIITFVDISTISKLNNIISGVFNSSLSAIMVFKADRDTKGRIDDFTLVTCNNQAEKLFQSSAFQGKRLSSIPLIVQNGYFGKYQQVVEEDVPLHAEIPSVEDSHKWYEAVAVKMMDGFVVTFTDISEKKAADQKLRKNYNELISAREKLKNLNVLLEDKVAERTRELSESEERFRLVSKATNDAIWDWNLVNNSLWWSDSFYSLFGYEETTGGIGFWFDHIHPDDRKVVEDGIYQIINSGEKQWSKEYRFLRSDGQYAIVLDRGFVLHDEYGTPHRMLGSMVDVTQQREAELKEYQALLEIRKSEERFKFLANAMPQKVWTATSDGIADYFNEGWLEYSGKSFGDQQKWNWEEVVHPEDWPENRRLWAKSVETGADFEMERRLRRRDGEYRWHLSRAIALRDESGSIKMWVGTSTDIHEQKTVSEALRASEDYFRQLADESPFMIWRVDNLGRCNYVNRQWVSFTGLSFNDSLKFGWKDAVHPDESEREYKKFKNAFQQRMRYQSKFRLKSITGEYRWVLAESNPIAGKEFGGYVGSLTDITDQELAQQATKLLLQKKDEFMSIASHELKTPITSMKASLQIAERLASKNGGATQIQSFIEKANKQVNKLTSLVDDLLDVTKIQSGKLQFHNAIFNIGEVIQDCLDQINNINIKHTVILEGNTDILIKADKHRLEQVIINFLSNAIKYSPDADTIILKVDRTDELLKVSVTDFGIGIPDDKKDLVFDRFFRVQESSQKFSGLGLGLFISAEIIRRHGGKVGVFSREGEGSTFWFSMPLEYRSSVDDPSL</sequence>
<dbReference type="PROSITE" id="PS50122">
    <property type="entry name" value="CHEB"/>
    <property type="match status" value="1"/>
</dbReference>
<dbReference type="Pfam" id="PF01739">
    <property type="entry name" value="CheR"/>
    <property type="match status" value="1"/>
</dbReference>
<evidence type="ECO:0000256" key="3">
    <source>
        <dbReference type="ARBA" id="ARBA00022553"/>
    </source>
</evidence>
<feature type="domain" description="PAC" evidence="10">
    <location>
        <begin position="1071"/>
        <end position="1123"/>
    </location>
</feature>
<feature type="active site" evidence="6">
    <location>
        <position position="146"/>
    </location>
</feature>
<keyword evidence="4" id="KW-0808">Transferase</keyword>
<dbReference type="SUPFAM" id="SSF47757">
    <property type="entry name" value="Chemotaxis receptor methyltransferase CheR, N-terminal domain"/>
    <property type="match status" value="1"/>
</dbReference>
<dbReference type="FunFam" id="3.30.450.20:FF:000099">
    <property type="entry name" value="Sensory box sensor histidine kinase"/>
    <property type="match status" value="1"/>
</dbReference>
<dbReference type="SUPFAM" id="SSF55785">
    <property type="entry name" value="PYP-like sensor domain (PAS domain)"/>
    <property type="match status" value="4"/>
</dbReference>
<dbReference type="EC" id="2.7.13.3" evidence="2"/>
<dbReference type="GO" id="GO:0006935">
    <property type="term" value="P:chemotaxis"/>
    <property type="evidence" value="ECO:0007669"/>
    <property type="project" value="UniProtKB-UniRule"/>
</dbReference>
<dbReference type="InterPro" id="IPR000014">
    <property type="entry name" value="PAS"/>
</dbReference>
<keyword evidence="6" id="KW-0145">Chemotaxis</keyword>
<dbReference type="SMART" id="SM00388">
    <property type="entry name" value="HisKA"/>
    <property type="match status" value="1"/>
</dbReference>
<accession>A0A4Q0M3X4</accession>
<dbReference type="InterPro" id="IPR035909">
    <property type="entry name" value="CheB_C"/>
</dbReference>
<dbReference type="InterPro" id="IPR029063">
    <property type="entry name" value="SAM-dependent_MTases_sf"/>
</dbReference>
<dbReference type="Pfam" id="PF01339">
    <property type="entry name" value="CheB_methylest"/>
    <property type="match status" value="1"/>
</dbReference>